<keyword evidence="5 6" id="KW-0472">Membrane</keyword>
<evidence type="ECO:0000256" key="4">
    <source>
        <dbReference type="ARBA" id="ARBA00022989"/>
    </source>
</evidence>
<feature type="transmembrane region" description="Helical" evidence="6">
    <location>
        <begin position="77"/>
        <end position="98"/>
    </location>
</feature>
<protein>
    <recommendedName>
        <fullName evidence="7">EamA domain-containing protein</fullName>
    </recommendedName>
</protein>
<dbReference type="PANTHER" id="PTHR32322">
    <property type="entry name" value="INNER MEMBRANE TRANSPORTER"/>
    <property type="match status" value="1"/>
</dbReference>
<dbReference type="AlphaFoldDB" id="A0A5J4SVQ3"/>
<feature type="transmembrane region" description="Helical" evidence="6">
    <location>
        <begin position="255"/>
        <end position="273"/>
    </location>
</feature>
<evidence type="ECO:0000256" key="2">
    <source>
        <dbReference type="ARBA" id="ARBA00022475"/>
    </source>
</evidence>
<name>A0A5J4SVQ3_9ZZZZ</name>
<comment type="caution">
    <text evidence="8">The sequence shown here is derived from an EMBL/GenBank/DDBJ whole genome shotgun (WGS) entry which is preliminary data.</text>
</comment>
<accession>A0A5J4SVQ3</accession>
<dbReference type="InterPro" id="IPR000620">
    <property type="entry name" value="EamA_dom"/>
</dbReference>
<dbReference type="Pfam" id="PF00892">
    <property type="entry name" value="EamA"/>
    <property type="match status" value="2"/>
</dbReference>
<organism evidence="8">
    <name type="scientific">termite gut metagenome</name>
    <dbReference type="NCBI Taxonomy" id="433724"/>
    <lineage>
        <taxon>unclassified sequences</taxon>
        <taxon>metagenomes</taxon>
        <taxon>organismal metagenomes</taxon>
    </lineage>
</organism>
<feature type="transmembrane region" description="Helical" evidence="6">
    <location>
        <begin position="47"/>
        <end position="65"/>
    </location>
</feature>
<evidence type="ECO:0000256" key="3">
    <source>
        <dbReference type="ARBA" id="ARBA00022692"/>
    </source>
</evidence>
<reference evidence="8" key="1">
    <citation type="submission" date="2019-03" db="EMBL/GenBank/DDBJ databases">
        <title>Single cell metagenomics reveals metabolic interactions within the superorganism composed of flagellate Streblomastix strix and complex community of Bacteroidetes bacteria on its surface.</title>
        <authorList>
            <person name="Treitli S.C."/>
            <person name="Kolisko M."/>
            <person name="Husnik F."/>
            <person name="Keeling P."/>
            <person name="Hampl V."/>
        </authorList>
    </citation>
    <scope>NUCLEOTIDE SEQUENCE</scope>
    <source>
        <strain evidence="8">STM</strain>
    </source>
</reference>
<evidence type="ECO:0000256" key="5">
    <source>
        <dbReference type="ARBA" id="ARBA00023136"/>
    </source>
</evidence>
<keyword evidence="2" id="KW-1003">Cell membrane</keyword>
<feature type="domain" description="EamA" evidence="7">
    <location>
        <begin position="14"/>
        <end position="146"/>
    </location>
</feature>
<evidence type="ECO:0000259" key="7">
    <source>
        <dbReference type="Pfam" id="PF00892"/>
    </source>
</evidence>
<proteinExistence type="predicted"/>
<sequence>MAEILNTTTDRSFKGHATVFAANVIWGLYVPIGKSVLAEFSAFSLNTFRIVGAALAFWLFSLFLPQEHVDHKDMLRLFFAALFCVVFNQGFSVLGLSLTSPIEASIMATATPIITMIVAAIYLHEPITNKKVLGIFIGAIGALILIFGHRTSGITGSNNFLGNIFCLISQLSFAIYLTVFKDLIGKYSSITISKWMFIYASICFIPFSYHDIVSIEFASISPEMFIKIGYIIFGATFLAYIFIMTGQRLLRPTIVSMYNYVQPIVATLFAVTLGMDTFGWQKGLAVALVFIGVYFVTMSKSKAELEREGKI</sequence>
<feature type="transmembrane region" description="Helical" evidence="6">
    <location>
        <begin position="224"/>
        <end position="243"/>
    </location>
</feature>
<gene>
    <name evidence="8" type="ORF">EZS27_003211</name>
</gene>
<evidence type="ECO:0000256" key="6">
    <source>
        <dbReference type="SAM" id="Phobius"/>
    </source>
</evidence>
<dbReference type="InterPro" id="IPR037185">
    <property type="entry name" value="EmrE-like"/>
</dbReference>
<dbReference type="EMBL" id="SNRY01000048">
    <property type="protein sequence ID" value="KAA6349383.1"/>
    <property type="molecule type" value="Genomic_DNA"/>
</dbReference>
<comment type="subcellular location">
    <subcellularLocation>
        <location evidence="1">Cell membrane</location>
        <topology evidence="1">Multi-pass membrane protein</topology>
    </subcellularLocation>
</comment>
<feature type="domain" description="EamA" evidence="7">
    <location>
        <begin position="161"/>
        <end position="297"/>
    </location>
</feature>
<dbReference type="GO" id="GO:0005886">
    <property type="term" value="C:plasma membrane"/>
    <property type="evidence" value="ECO:0007669"/>
    <property type="project" value="UniProtKB-SubCell"/>
</dbReference>
<feature type="transmembrane region" description="Helical" evidence="6">
    <location>
        <begin position="132"/>
        <end position="148"/>
    </location>
</feature>
<keyword evidence="3 6" id="KW-0812">Transmembrane</keyword>
<dbReference type="SUPFAM" id="SSF103481">
    <property type="entry name" value="Multidrug resistance efflux transporter EmrE"/>
    <property type="match status" value="2"/>
</dbReference>
<dbReference type="InterPro" id="IPR050638">
    <property type="entry name" value="AA-Vitamin_Transporters"/>
</dbReference>
<evidence type="ECO:0000256" key="1">
    <source>
        <dbReference type="ARBA" id="ARBA00004651"/>
    </source>
</evidence>
<feature type="transmembrane region" description="Helical" evidence="6">
    <location>
        <begin position="160"/>
        <end position="180"/>
    </location>
</feature>
<keyword evidence="4 6" id="KW-1133">Transmembrane helix</keyword>
<dbReference type="PANTHER" id="PTHR32322:SF18">
    <property type="entry name" value="S-ADENOSYLMETHIONINE_S-ADENOSYLHOMOCYSTEINE TRANSPORTER"/>
    <property type="match status" value="1"/>
</dbReference>
<feature type="transmembrane region" description="Helical" evidence="6">
    <location>
        <begin position="104"/>
        <end position="123"/>
    </location>
</feature>
<evidence type="ECO:0000313" key="8">
    <source>
        <dbReference type="EMBL" id="KAA6349383.1"/>
    </source>
</evidence>
<feature type="transmembrane region" description="Helical" evidence="6">
    <location>
        <begin position="192"/>
        <end position="212"/>
    </location>
</feature>
<feature type="transmembrane region" description="Helical" evidence="6">
    <location>
        <begin position="279"/>
        <end position="297"/>
    </location>
</feature>